<dbReference type="AlphaFoldDB" id="A0A0A7EMV8"/>
<evidence type="ECO:0000256" key="1">
    <source>
        <dbReference type="SAM" id="SignalP"/>
    </source>
</evidence>
<dbReference type="HOGENOM" id="CLU_868410_0_0_6"/>
<accession>A0A0A7EMV8</accession>
<feature type="signal peptide" evidence="1">
    <location>
        <begin position="1"/>
        <end position="21"/>
    </location>
</feature>
<keyword evidence="3" id="KW-1185">Reference proteome</keyword>
<sequence>MTTLKSIILAVICLSANGVLAKTTLTKQNNSQGWAYVNYVVDASGNITSIDILDQSEFSDVSKNLTKKIEKQLRKQPPKNLSNTVFISANNSANTRASKSFYNAYGQIEQSITSSSLTQLKTAIANQLKPLAKTDAEQALYYWIKSRAFYKHRAWTDYDVAMMGVFNTAQNLPTELSVAALKSAINWFNRDQNYQMASFALNKLETILKQNAINIDELHEQYVNDIQNGIVSNKTQAAQKQIASDAPFFRKVFLSNGEITVNTGNVSNAQLRCDDKVEDLSTANNTIAFSTKGLKNCHVLVKTNSAANVTLVQTGNINLI</sequence>
<reference evidence="2 3" key="1">
    <citation type="submission" date="2014-11" db="EMBL/GenBank/DDBJ databases">
        <title>Complete Genome Sequence of Pseudoalteromonas sp. Strain OCN003 Isolated from Kaneohe Bay, Oahu, Hawaii.</title>
        <authorList>
            <person name="Beurmann S."/>
            <person name="Videau P."/>
            <person name="Ushijima B."/>
            <person name="Smith A.M."/>
            <person name="Aeby G.S."/>
            <person name="Callahan S.M."/>
            <person name="Belcaid M."/>
        </authorList>
    </citation>
    <scope>NUCLEOTIDE SEQUENCE [LARGE SCALE GENOMIC DNA]</scope>
    <source>
        <strain evidence="2 3">OCN003</strain>
    </source>
</reference>
<keyword evidence="1" id="KW-0732">Signal</keyword>
<dbReference type="eggNOG" id="COG0810">
    <property type="taxonomic scope" value="Bacteria"/>
</dbReference>
<proteinExistence type="predicted"/>
<dbReference type="Proteomes" id="UP000030341">
    <property type="component" value="Chromosome 2"/>
</dbReference>
<dbReference type="EMBL" id="CP009889">
    <property type="protein sequence ID" value="AIY67302.1"/>
    <property type="molecule type" value="Genomic_DNA"/>
</dbReference>
<feature type="chain" id="PRO_5002027153" evidence="1">
    <location>
        <begin position="22"/>
        <end position="320"/>
    </location>
</feature>
<name>A0A0A7EMV8_9GAMM</name>
<dbReference type="RefSeq" id="WP_040136189.1">
    <property type="nucleotide sequence ID" value="NZ_CP009889.1"/>
</dbReference>
<gene>
    <name evidence="2" type="ORF">OM33_19855</name>
</gene>
<evidence type="ECO:0000313" key="2">
    <source>
        <dbReference type="EMBL" id="AIY67302.1"/>
    </source>
</evidence>
<organism evidence="2 3">
    <name type="scientific">Pseudoalteromonas piratica</name>
    <dbReference type="NCBI Taxonomy" id="1348114"/>
    <lineage>
        <taxon>Bacteria</taxon>
        <taxon>Pseudomonadati</taxon>
        <taxon>Pseudomonadota</taxon>
        <taxon>Gammaproteobacteria</taxon>
        <taxon>Alteromonadales</taxon>
        <taxon>Pseudoalteromonadaceae</taxon>
        <taxon>Pseudoalteromonas</taxon>
    </lineage>
</organism>
<dbReference type="STRING" id="1348114.OM33_19855"/>
<evidence type="ECO:0000313" key="3">
    <source>
        <dbReference type="Proteomes" id="UP000030341"/>
    </source>
</evidence>
<dbReference type="KEGG" id="pseo:OM33_19855"/>
<protein>
    <submittedName>
        <fullName evidence="2">Uncharacterized protein</fullName>
    </submittedName>
</protein>